<accession>A0ABW2W8H9</accession>
<evidence type="ECO:0000313" key="3">
    <source>
        <dbReference type="Proteomes" id="UP001597023"/>
    </source>
</evidence>
<sequence length="53" mass="5790">MAEEPRVNDVRIAPDGELEFYDGTEWVPYPDLPDDVALPNGLSRDGSDGGDRA</sequence>
<keyword evidence="3" id="KW-1185">Reference proteome</keyword>
<dbReference type="Proteomes" id="UP001597023">
    <property type="component" value="Unassembled WGS sequence"/>
</dbReference>
<comment type="caution">
    <text evidence="2">The sequence shown here is derived from an EMBL/GenBank/DDBJ whole genome shotgun (WGS) entry which is preliminary data.</text>
</comment>
<gene>
    <name evidence="2" type="ORF">ACFQZ6_16000</name>
</gene>
<feature type="region of interest" description="Disordered" evidence="1">
    <location>
        <begin position="30"/>
        <end position="53"/>
    </location>
</feature>
<evidence type="ECO:0000256" key="1">
    <source>
        <dbReference type="SAM" id="MobiDB-lite"/>
    </source>
</evidence>
<dbReference type="EMBL" id="JBHTEB010000001">
    <property type="protein sequence ID" value="MFD0315701.1"/>
    <property type="molecule type" value="Genomic_DNA"/>
</dbReference>
<name>A0ABW2W8H9_9ACTN</name>
<organism evidence="2 3">
    <name type="scientific">Streptomyces flavalbus</name>
    <dbReference type="NCBI Taxonomy" id="2665155"/>
    <lineage>
        <taxon>Bacteria</taxon>
        <taxon>Bacillati</taxon>
        <taxon>Actinomycetota</taxon>
        <taxon>Actinomycetes</taxon>
        <taxon>Kitasatosporales</taxon>
        <taxon>Streptomycetaceae</taxon>
        <taxon>Streptomyces</taxon>
    </lineage>
</organism>
<evidence type="ECO:0000313" key="2">
    <source>
        <dbReference type="EMBL" id="MFD0315701.1"/>
    </source>
</evidence>
<dbReference type="RefSeq" id="WP_381609236.1">
    <property type="nucleotide sequence ID" value="NZ_JBHTEB010000001.1"/>
</dbReference>
<reference evidence="3" key="1">
    <citation type="journal article" date="2019" name="Int. J. Syst. Evol. Microbiol.">
        <title>The Global Catalogue of Microorganisms (GCM) 10K type strain sequencing project: providing services to taxonomists for standard genome sequencing and annotation.</title>
        <authorList>
            <consortium name="The Broad Institute Genomics Platform"/>
            <consortium name="The Broad Institute Genome Sequencing Center for Infectious Disease"/>
            <person name="Wu L."/>
            <person name="Ma J."/>
        </authorList>
    </citation>
    <scope>NUCLEOTIDE SEQUENCE [LARGE SCALE GENOMIC DNA]</scope>
    <source>
        <strain evidence="3">CGMCC 4.7400</strain>
    </source>
</reference>
<proteinExistence type="predicted"/>
<protein>
    <submittedName>
        <fullName evidence="2">Uncharacterized protein</fullName>
    </submittedName>
</protein>